<dbReference type="Pfam" id="PF13229">
    <property type="entry name" value="Beta_helix"/>
    <property type="match status" value="1"/>
</dbReference>
<evidence type="ECO:0000313" key="9">
    <source>
        <dbReference type="Proteomes" id="UP000275199"/>
    </source>
</evidence>
<keyword evidence="6" id="KW-0413">Isomerase</keyword>
<accession>A0ABX9XHM6</accession>
<feature type="domain" description="Right handed beta helix" evidence="7">
    <location>
        <begin position="249"/>
        <end position="395"/>
    </location>
</feature>
<keyword evidence="5" id="KW-0016">Alginate biosynthesis</keyword>
<dbReference type="RefSeq" id="WP_123890631.1">
    <property type="nucleotide sequence ID" value="NZ_RKKU01000022.1"/>
</dbReference>
<evidence type="ECO:0000259" key="7">
    <source>
        <dbReference type="Pfam" id="PF13229"/>
    </source>
</evidence>
<dbReference type="Gene3D" id="2.160.20.10">
    <property type="entry name" value="Single-stranded right-handed beta-helix, Pectin lyase-like"/>
    <property type="match status" value="1"/>
</dbReference>
<evidence type="ECO:0000256" key="1">
    <source>
        <dbReference type="ARBA" id="ARBA00001550"/>
    </source>
</evidence>
<dbReference type="EC" id="5.1.3.37" evidence="4"/>
<dbReference type="InterPro" id="IPR039448">
    <property type="entry name" value="Beta_helix"/>
</dbReference>
<protein>
    <recommendedName>
        <fullName evidence="4">mannuronan 5-epimerase</fullName>
        <ecNumber evidence="4">5.1.3.37</ecNumber>
    </recommendedName>
</protein>
<evidence type="ECO:0000256" key="6">
    <source>
        <dbReference type="ARBA" id="ARBA00023235"/>
    </source>
</evidence>
<comment type="similarity">
    <text evidence="3">Belongs to the D-mannuronate C5-epimerase family.</text>
</comment>
<evidence type="ECO:0000256" key="5">
    <source>
        <dbReference type="ARBA" id="ARBA00022841"/>
    </source>
</evidence>
<dbReference type="SUPFAM" id="SSF51126">
    <property type="entry name" value="Pectin lyase-like"/>
    <property type="match status" value="1"/>
</dbReference>
<dbReference type="Proteomes" id="UP000275199">
    <property type="component" value="Unassembled WGS sequence"/>
</dbReference>
<dbReference type="InterPro" id="IPR006626">
    <property type="entry name" value="PbH1"/>
</dbReference>
<keyword evidence="9" id="KW-1185">Reference proteome</keyword>
<evidence type="ECO:0000256" key="2">
    <source>
        <dbReference type="ARBA" id="ARBA00005182"/>
    </source>
</evidence>
<dbReference type="InterPro" id="IPR012334">
    <property type="entry name" value="Pectin_lyas_fold"/>
</dbReference>
<dbReference type="SMART" id="SM00710">
    <property type="entry name" value="PbH1"/>
    <property type="match status" value="6"/>
</dbReference>
<proteinExistence type="inferred from homology"/>
<organism evidence="8 9">
    <name type="scientific">Pseudomonas neustonica</name>
    <dbReference type="NCBI Taxonomy" id="2487346"/>
    <lineage>
        <taxon>Bacteria</taxon>
        <taxon>Pseudomonadati</taxon>
        <taxon>Pseudomonadota</taxon>
        <taxon>Gammaproteobacteria</taxon>
        <taxon>Pseudomonadales</taxon>
        <taxon>Pseudomonadaceae</taxon>
        <taxon>Pseudomonas</taxon>
    </lineage>
</organism>
<name>A0ABX9XHM6_9PSED</name>
<comment type="caution">
    <text evidence="8">The sequence shown here is derived from an EMBL/GenBank/DDBJ whole genome shotgun (WGS) entry which is preliminary data.</text>
</comment>
<gene>
    <name evidence="8" type="ORF">EF096_15120</name>
</gene>
<dbReference type="InterPro" id="IPR011050">
    <property type="entry name" value="Pectin_lyase_fold/virulence"/>
</dbReference>
<sequence>MHLRSPNQGFLILLSVTFALLFDTGVATARDVGSLEALNELEQQAQLSTQLLKLEQETQIAEMPMPVPAGSARVGLLTMYSAQQGSWPFEPFVHNGLFRAIAGYQSHHPRALVIQGGSITLQQLFTRLADEKVISRHKDGYLLRYPLMIAPDAALLVQDTSLYLYGYSGTALINRGLLSLKNAHMESFSGNLVQSTDRPYRPFLINWAGSSLQIQSSELVGLGYNENLSRGVTSARSSQQSAAVAPVHVLISDSTFEDMSVGLELNHALVRVSDSRFSQMQQYAMDLSDSRVSLSRNRVDGVRNLSGIRLSGNTDGRIEGNQILRADKSAIEITALRGSVIVRNNQLGAGAGYGVLLRELGADAPLLIADNFIGNTKLSAIDGANVHQLSITGNSITGTPEYAISLRNAVPADGPVTVTGNHLWGVGKAMIRVQGIHYVVLGENQYQGNPLLQNLLIGDLLPHQASLLEMTLNRGQTVSLKMEHVTLLPLPADG</sequence>
<reference evidence="8 9" key="1">
    <citation type="submission" date="2018-11" db="EMBL/GenBank/DDBJ databases">
        <authorList>
            <person name="Jang G.I."/>
            <person name="Hwang C.Y."/>
        </authorList>
    </citation>
    <scope>NUCLEOTIDE SEQUENCE [LARGE SCALE GENOMIC DNA]</scope>
    <source>
        <strain evidence="8 9">SSM26</strain>
    </source>
</reference>
<evidence type="ECO:0000313" key="8">
    <source>
        <dbReference type="EMBL" id="ROZ82364.1"/>
    </source>
</evidence>
<comment type="pathway">
    <text evidence="2">Glycan biosynthesis; alginate biosynthesis.</text>
</comment>
<comment type="catalytic activity">
    <reaction evidence="1">
        <text>[(1-&gt;4)-beta-D-mannuronosyl](n) = [alginate](n)</text>
        <dbReference type="Rhea" id="RHEA:45572"/>
        <dbReference type="Rhea" id="RHEA-COMP:11264"/>
        <dbReference type="Rhea" id="RHEA-COMP:11270"/>
        <dbReference type="ChEBI" id="CHEBI:58187"/>
        <dbReference type="ChEBI" id="CHEBI:85311"/>
        <dbReference type="EC" id="5.1.3.37"/>
    </reaction>
</comment>
<dbReference type="EMBL" id="RKKU01000022">
    <property type="protein sequence ID" value="ROZ82364.1"/>
    <property type="molecule type" value="Genomic_DNA"/>
</dbReference>
<evidence type="ECO:0000256" key="4">
    <source>
        <dbReference type="ARBA" id="ARBA00012124"/>
    </source>
</evidence>
<evidence type="ECO:0000256" key="3">
    <source>
        <dbReference type="ARBA" id="ARBA00010085"/>
    </source>
</evidence>